<organism evidence="2 3">
    <name type="scientific">Pogonophryne albipinna</name>
    <dbReference type="NCBI Taxonomy" id="1090488"/>
    <lineage>
        <taxon>Eukaryota</taxon>
        <taxon>Metazoa</taxon>
        <taxon>Chordata</taxon>
        <taxon>Craniata</taxon>
        <taxon>Vertebrata</taxon>
        <taxon>Euteleostomi</taxon>
        <taxon>Actinopterygii</taxon>
        <taxon>Neopterygii</taxon>
        <taxon>Teleostei</taxon>
        <taxon>Neoteleostei</taxon>
        <taxon>Acanthomorphata</taxon>
        <taxon>Eupercaria</taxon>
        <taxon>Perciformes</taxon>
        <taxon>Notothenioidei</taxon>
        <taxon>Pogonophryne</taxon>
    </lineage>
</organism>
<comment type="caution">
    <text evidence="2">The sequence shown here is derived from an EMBL/GenBank/DDBJ whole genome shotgun (WGS) entry which is preliminary data.</text>
</comment>
<accession>A0AAD6BRT9</accession>
<dbReference type="AlphaFoldDB" id="A0AAD6BRT9"/>
<keyword evidence="1" id="KW-0472">Membrane</keyword>
<evidence type="ECO:0000256" key="1">
    <source>
        <dbReference type="SAM" id="Phobius"/>
    </source>
</evidence>
<evidence type="ECO:0000313" key="2">
    <source>
        <dbReference type="EMBL" id="KAJ4949122.1"/>
    </source>
</evidence>
<keyword evidence="1" id="KW-1133">Transmembrane helix</keyword>
<evidence type="ECO:0000313" key="3">
    <source>
        <dbReference type="Proteomes" id="UP001219934"/>
    </source>
</evidence>
<gene>
    <name evidence="2" type="ORF">JOQ06_020640</name>
</gene>
<name>A0AAD6BRT9_9TELE</name>
<feature type="non-terminal residue" evidence="2">
    <location>
        <position position="188"/>
    </location>
</feature>
<proteinExistence type="predicted"/>
<keyword evidence="1" id="KW-0812">Transmembrane</keyword>
<reference evidence="2" key="1">
    <citation type="submission" date="2022-11" db="EMBL/GenBank/DDBJ databases">
        <title>Chromosome-level genome of Pogonophryne albipinna.</title>
        <authorList>
            <person name="Jo E."/>
        </authorList>
    </citation>
    <scope>NUCLEOTIDE SEQUENCE</scope>
    <source>
        <strain evidence="2">SGF0006</strain>
        <tissue evidence="2">Muscle</tissue>
    </source>
</reference>
<keyword evidence="3" id="KW-1185">Reference proteome</keyword>
<feature type="transmembrane region" description="Helical" evidence="1">
    <location>
        <begin position="115"/>
        <end position="133"/>
    </location>
</feature>
<protein>
    <submittedName>
        <fullName evidence="2">Uncharacterized protein</fullName>
    </submittedName>
</protein>
<dbReference type="EMBL" id="JAPTMU010000001">
    <property type="protein sequence ID" value="KAJ4949122.1"/>
    <property type="molecule type" value="Genomic_DNA"/>
</dbReference>
<dbReference type="Proteomes" id="UP001219934">
    <property type="component" value="Unassembled WGS sequence"/>
</dbReference>
<sequence length="188" mass="20980">SLCHISSSAAAHAASDEHDTELQRFFKNITSENHTPRELLCLGSPPLCHQTRWKHCGEAFLVPLHHHRGFRRNARGKKSDMARVVVEGMPETAAGGGGMLNRRKSKARRRKRKELFAIQMCFAGVMLGLVVGLKSVAQKAALLSPHGSVHKHVDVHQTLHPVLHLSLFHHHPSKLMHSSTSHLLEKHK</sequence>
<feature type="non-terminal residue" evidence="2">
    <location>
        <position position="1"/>
    </location>
</feature>